<evidence type="ECO:0000313" key="5">
    <source>
        <dbReference type="EMBL" id="KAA8476825.1"/>
    </source>
</evidence>
<gene>
    <name evidence="5" type="ORF">F1649_19295</name>
</gene>
<dbReference type="InterPro" id="IPR027417">
    <property type="entry name" value="P-loop_NTPase"/>
</dbReference>
<dbReference type="PANTHER" id="PTHR30050:SF4">
    <property type="entry name" value="ATP-BINDING PROTEIN RV3427C IN INSERTION SEQUENCE-RELATED"/>
    <property type="match status" value="1"/>
</dbReference>
<dbReference type="InterPro" id="IPR002611">
    <property type="entry name" value="IstB_ATP-bd"/>
</dbReference>
<dbReference type="EMBL" id="VWNE01000040">
    <property type="protein sequence ID" value="KAA8476825.1"/>
    <property type="molecule type" value="Genomic_DNA"/>
</dbReference>
<comment type="similarity">
    <text evidence="1">Belongs to the IS21/IS1162 putative ATP-binding protein family.</text>
</comment>
<dbReference type="RefSeq" id="WP_141814199.1">
    <property type="nucleotide sequence ID" value="NZ_VFPL01000001.1"/>
</dbReference>
<dbReference type="SMART" id="SM00382">
    <property type="entry name" value="AAA"/>
    <property type="match status" value="1"/>
</dbReference>
<feature type="domain" description="AAA+ ATPase" evidence="4">
    <location>
        <begin position="99"/>
        <end position="229"/>
    </location>
</feature>
<evidence type="ECO:0000256" key="1">
    <source>
        <dbReference type="ARBA" id="ARBA00008059"/>
    </source>
</evidence>
<evidence type="ECO:0000313" key="6">
    <source>
        <dbReference type="Proteomes" id="UP000322918"/>
    </source>
</evidence>
<keyword evidence="3" id="KW-0067">ATP-binding</keyword>
<dbReference type="AlphaFoldDB" id="A0A5M9GSX1"/>
<organism evidence="5 6">
    <name type="scientific">Arcticibacter tournemirensis</name>
    <dbReference type="NCBI Taxonomy" id="699437"/>
    <lineage>
        <taxon>Bacteria</taxon>
        <taxon>Pseudomonadati</taxon>
        <taxon>Bacteroidota</taxon>
        <taxon>Sphingobacteriia</taxon>
        <taxon>Sphingobacteriales</taxon>
        <taxon>Sphingobacteriaceae</taxon>
        <taxon>Arcticibacter</taxon>
    </lineage>
</organism>
<dbReference type="OrthoDB" id="8064373at2"/>
<dbReference type="NCBIfam" id="NF038214">
    <property type="entry name" value="IS21_help_AAA"/>
    <property type="match status" value="1"/>
</dbReference>
<dbReference type="InterPro" id="IPR003593">
    <property type="entry name" value="AAA+_ATPase"/>
</dbReference>
<accession>A0A5M9GSX1</accession>
<dbReference type="InterPro" id="IPR047661">
    <property type="entry name" value="IstB"/>
</dbReference>
<evidence type="ECO:0000256" key="2">
    <source>
        <dbReference type="ARBA" id="ARBA00022741"/>
    </source>
</evidence>
<dbReference type="SUPFAM" id="SSF52540">
    <property type="entry name" value="P-loop containing nucleoside triphosphate hydrolases"/>
    <property type="match status" value="1"/>
</dbReference>
<protein>
    <submittedName>
        <fullName evidence="5">AAA family ATPase</fullName>
    </submittedName>
</protein>
<dbReference type="PIRSF" id="PIRSF003073">
    <property type="entry name" value="DNAC_TnpB_IstB"/>
    <property type="match status" value="1"/>
</dbReference>
<dbReference type="Gene3D" id="3.40.50.300">
    <property type="entry name" value="P-loop containing nucleotide triphosphate hydrolases"/>
    <property type="match status" value="1"/>
</dbReference>
<evidence type="ECO:0000259" key="4">
    <source>
        <dbReference type="SMART" id="SM00382"/>
    </source>
</evidence>
<evidence type="ECO:0000256" key="3">
    <source>
        <dbReference type="ARBA" id="ARBA00022840"/>
    </source>
</evidence>
<comment type="caution">
    <text evidence="5">The sequence shown here is derived from an EMBL/GenBank/DDBJ whole genome shotgun (WGS) entry which is preliminary data.</text>
</comment>
<reference evidence="5 6" key="1">
    <citation type="submission" date="2019-09" db="EMBL/GenBank/DDBJ databases">
        <title>Pararcticibacter amylolyticus gen. nov., sp. nov., isolated from a rottenly hemp rope, and reclassification of Pedobacter tournemirensis as Pararcticibacter tournemirensis comb. nov.</title>
        <authorList>
            <person name="Cai Y."/>
        </authorList>
    </citation>
    <scope>NUCLEOTIDE SEQUENCE [LARGE SCALE GENOMIC DNA]</scope>
    <source>
        <strain evidence="5 6">TF5-37.2-LB10</strain>
    </source>
</reference>
<dbReference type="PANTHER" id="PTHR30050">
    <property type="entry name" value="CHROMOSOMAL REPLICATION INITIATOR PROTEIN DNAA"/>
    <property type="match status" value="1"/>
</dbReference>
<dbReference type="CDD" id="cd00009">
    <property type="entry name" value="AAA"/>
    <property type="match status" value="1"/>
</dbReference>
<dbReference type="Proteomes" id="UP000322918">
    <property type="component" value="Unassembled WGS sequence"/>
</dbReference>
<name>A0A5M9GSX1_9SPHI</name>
<keyword evidence="6" id="KW-1185">Reference proteome</keyword>
<dbReference type="GO" id="GO:0006260">
    <property type="term" value="P:DNA replication"/>
    <property type="evidence" value="ECO:0007669"/>
    <property type="project" value="TreeGrafter"/>
</dbReference>
<dbReference type="Pfam" id="PF01695">
    <property type="entry name" value="IstB_IS21"/>
    <property type="match status" value="1"/>
</dbReference>
<dbReference type="GO" id="GO:0005524">
    <property type="term" value="F:ATP binding"/>
    <property type="evidence" value="ECO:0007669"/>
    <property type="project" value="UniProtKB-KW"/>
</dbReference>
<proteinExistence type="inferred from homology"/>
<dbReference type="InterPro" id="IPR028350">
    <property type="entry name" value="DNAC/IstB-like"/>
</dbReference>
<keyword evidence="2" id="KW-0547">Nucleotide-binding</keyword>
<sequence>METLETIKKQCQLLRLGAVTGKVEALADRAAAEGLSYLEFIRQLLDSELEDRRRRDQQRREKAACLPLNHHLEQYDSSREERLPKARLEQLKELTWLDQNYNIILMGPSGTGKTMLSAGLCYHAVKNGYRAYFRTMEQLMTILRTKDIATVARADYARLTRAQLIVIDDMMMISQNKMEANAFFHFINTLHEKTSFIITTNKSPKQWVEILGDEVITTALLDRLLYRCEIIQLAGESYRMQNRKSIFETIG</sequence>